<feature type="transmembrane region" description="Helical" evidence="2">
    <location>
        <begin position="167"/>
        <end position="189"/>
    </location>
</feature>
<keyword evidence="2" id="KW-0472">Membrane</keyword>
<name>A0AAV9V443_9PEZI</name>
<sequence>MPVVQHTYGTRRNAPSYPGVGAIPPGEATGPHTGFQSPQEPTPAYAALDSNDSPDLVAARRELFDVEAHIQMLRDNLNLRLNNPDSSGPPIESLEEEIRSLVLRGRKLRRRVHALQNPDSPAYLQSQAMTANPADAERGLAITSYNTPLAFNPPTATRARKWTAGNLACFVVMVGVVILFIVIITAIAYRK</sequence>
<evidence type="ECO:0000256" key="2">
    <source>
        <dbReference type="SAM" id="Phobius"/>
    </source>
</evidence>
<organism evidence="3 4">
    <name type="scientific">Orbilia brochopaga</name>
    <dbReference type="NCBI Taxonomy" id="3140254"/>
    <lineage>
        <taxon>Eukaryota</taxon>
        <taxon>Fungi</taxon>
        <taxon>Dikarya</taxon>
        <taxon>Ascomycota</taxon>
        <taxon>Pezizomycotina</taxon>
        <taxon>Orbiliomycetes</taxon>
        <taxon>Orbiliales</taxon>
        <taxon>Orbiliaceae</taxon>
        <taxon>Orbilia</taxon>
    </lineage>
</organism>
<keyword evidence="2" id="KW-1133">Transmembrane helix</keyword>
<dbReference type="EMBL" id="JAVHNQ010000003">
    <property type="protein sequence ID" value="KAK6353487.1"/>
    <property type="molecule type" value="Genomic_DNA"/>
</dbReference>
<dbReference type="Proteomes" id="UP001375240">
    <property type="component" value="Unassembled WGS sequence"/>
</dbReference>
<gene>
    <name evidence="3" type="ORF">TWF696_005449</name>
</gene>
<comment type="caution">
    <text evidence="3">The sequence shown here is derived from an EMBL/GenBank/DDBJ whole genome shotgun (WGS) entry which is preliminary data.</text>
</comment>
<proteinExistence type="predicted"/>
<evidence type="ECO:0000313" key="3">
    <source>
        <dbReference type="EMBL" id="KAK6353487.1"/>
    </source>
</evidence>
<dbReference type="AlphaFoldDB" id="A0AAV9V443"/>
<reference evidence="3 4" key="1">
    <citation type="submission" date="2019-10" db="EMBL/GenBank/DDBJ databases">
        <authorList>
            <person name="Palmer J.M."/>
        </authorList>
    </citation>
    <scope>NUCLEOTIDE SEQUENCE [LARGE SCALE GENOMIC DNA]</scope>
    <source>
        <strain evidence="3 4">TWF696</strain>
    </source>
</reference>
<feature type="region of interest" description="Disordered" evidence="1">
    <location>
        <begin position="1"/>
        <end position="42"/>
    </location>
</feature>
<keyword evidence="2" id="KW-0812">Transmembrane</keyword>
<keyword evidence="4" id="KW-1185">Reference proteome</keyword>
<accession>A0AAV9V443</accession>
<evidence type="ECO:0000256" key="1">
    <source>
        <dbReference type="SAM" id="MobiDB-lite"/>
    </source>
</evidence>
<protein>
    <submittedName>
        <fullName evidence="3">Uncharacterized protein</fullName>
    </submittedName>
</protein>
<evidence type="ECO:0000313" key="4">
    <source>
        <dbReference type="Proteomes" id="UP001375240"/>
    </source>
</evidence>